<dbReference type="Pfam" id="PF14613">
    <property type="entry name" value="HAM1_C"/>
    <property type="match status" value="1"/>
</dbReference>
<dbReference type="OrthoDB" id="19394at2759"/>
<feature type="region of interest" description="Disordered" evidence="1">
    <location>
        <begin position="746"/>
        <end position="766"/>
    </location>
</feature>
<evidence type="ECO:0000259" key="3">
    <source>
        <dbReference type="Pfam" id="PF19343"/>
    </source>
</evidence>
<dbReference type="Proteomes" id="UP000015241">
    <property type="component" value="Unassembled WGS sequence"/>
</dbReference>
<feature type="domain" description="HAM1-like C-terminal" evidence="2">
    <location>
        <begin position="602"/>
        <end position="728"/>
    </location>
</feature>
<sequence>MDKTSSVIAALNAGKLPSSEQLASWVNAALNSAMLSKDPSSDGGELSQQGKVLQSDVRDLLTAWNELGESKNSDNLLQESLWHLSAVDLSSTTTDMDVDGDEANRDARNLAHALRTLVSVVGENLSQEGRSVFHDFASFTRLALADAAEYVATGAHKTAEGLRELDSQVDAGERNEVGIKKRKAGEADESENDARVKFEKGMDQTKVVGSKAIGAGQVAIGAADNAADRTTTRLQDAYNKICDRAQEDEQYHLAVGTLFDVMHKWIHRSLDNAGDVNKDTSLEAFINDPTPDQHLLKGIRGLRAGLERLAGGKSLDDLFNALRVCGVDIQQDESIRSLCDRSLKHARRCVDESGYVRSEEANEASEQLRREWKELSDKDSKKGRKWKEDVGKVKVEAEEFEQAISRDADLRKVRAAHSKLGNDLEESLIVAGSTGLQTMMEKAPWFWQDLFNFHLPNAVSMLKDIPIPRTEYKDDEVEFVLEDLDISSFGLLPGHAYIRNITDIDIQAPSAGQTNTSVGTLTRIYIQALHLSLREVSFYYNDKTAAVGPAEFTGMLEFTLPPQGIDLDVVVRSIPNSPEGLKERARRGGFLEVQRVEAKVSEDVEVKITQSNHSVLTSVFRPIMVGRFRDALRMLLEQQVRAALESTDALLWDVGKRADVFDDAGLSRGAALVAGFWSELGHMQKRGGSGAGGVFSGWQATGTGIVKKDGEVQFAMGAEPQVLSGEKRGPKGTLSDSVAERYDLEGKKEAAAETGGVAEHAKESAKEGVRKVRGFSEAVERKREEESRREGWSSAAFDISA</sequence>
<accession>S8EDD4</accession>
<dbReference type="InterPro" id="IPR027842">
    <property type="entry name" value="HAM1-like_C"/>
</dbReference>
<keyword evidence="5" id="KW-1185">Reference proteome</keyword>
<feature type="region of interest" description="Disordered" evidence="1">
    <location>
        <begin position="778"/>
        <end position="801"/>
    </location>
</feature>
<feature type="compositionally biased region" description="Basic and acidic residues" evidence="1">
    <location>
        <begin position="778"/>
        <end position="791"/>
    </location>
</feature>
<feature type="compositionally biased region" description="Low complexity" evidence="1">
    <location>
        <begin position="792"/>
        <end position="801"/>
    </location>
</feature>
<feature type="domain" description="HAM1-like N-terminal" evidence="3">
    <location>
        <begin position="6"/>
        <end position="217"/>
    </location>
</feature>
<dbReference type="AlphaFoldDB" id="S8EDD4"/>
<protein>
    <submittedName>
        <fullName evidence="4">Uncharacterized protein</fullName>
    </submittedName>
</protein>
<feature type="domain" description="HAM1-like N-terminal" evidence="3">
    <location>
        <begin position="241"/>
        <end position="574"/>
    </location>
</feature>
<dbReference type="HOGENOM" id="CLU_018362_0_0_1"/>
<dbReference type="EMBL" id="KE504143">
    <property type="protein sequence ID" value="EPT01204.1"/>
    <property type="molecule type" value="Genomic_DNA"/>
</dbReference>
<evidence type="ECO:0000313" key="4">
    <source>
        <dbReference type="EMBL" id="EPT01204.1"/>
    </source>
</evidence>
<dbReference type="PANTHER" id="PTHR31138">
    <property type="entry name" value="CHROMOSOME 19, WHOLE GENOME SHOTGUN SEQUENCE"/>
    <property type="match status" value="1"/>
</dbReference>
<dbReference type="eggNOG" id="ENOG502R4P7">
    <property type="taxonomic scope" value="Eukaryota"/>
</dbReference>
<evidence type="ECO:0000313" key="5">
    <source>
        <dbReference type="Proteomes" id="UP000015241"/>
    </source>
</evidence>
<proteinExistence type="predicted"/>
<dbReference type="Pfam" id="PF19343">
    <property type="entry name" value="HAM1_N"/>
    <property type="match status" value="2"/>
</dbReference>
<dbReference type="InParanoid" id="S8EDD4"/>
<evidence type="ECO:0000256" key="1">
    <source>
        <dbReference type="SAM" id="MobiDB-lite"/>
    </source>
</evidence>
<evidence type="ECO:0000259" key="2">
    <source>
        <dbReference type="Pfam" id="PF14613"/>
    </source>
</evidence>
<dbReference type="PANTHER" id="PTHR31138:SF1">
    <property type="entry name" value="PDZ DOMAIN-CONTAINING PROTEIN"/>
    <property type="match status" value="1"/>
</dbReference>
<dbReference type="STRING" id="743788.S8EDD4"/>
<dbReference type="InterPro" id="IPR045967">
    <property type="entry name" value="HAM1-like_N"/>
</dbReference>
<gene>
    <name evidence="4" type="ORF">FOMPIDRAFT_1120829</name>
</gene>
<name>S8EDD4_FOMSC</name>
<reference evidence="4 5" key="1">
    <citation type="journal article" date="2012" name="Science">
        <title>The Paleozoic origin of enzymatic lignin decomposition reconstructed from 31 fungal genomes.</title>
        <authorList>
            <person name="Floudas D."/>
            <person name="Binder M."/>
            <person name="Riley R."/>
            <person name="Barry K."/>
            <person name="Blanchette R.A."/>
            <person name="Henrissat B."/>
            <person name="Martinez A.T."/>
            <person name="Otillar R."/>
            <person name="Spatafora J.W."/>
            <person name="Yadav J.S."/>
            <person name="Aerts A."/>
            <person name="Benoit I."/>
            <person name="Boyd A."/>
            <person name="Carlson A."/>
            <person name="Copeland A."/>
            <person name="Coutinho P.M."/>
            <person name="de Vries R.P."/>
            <person name="Ferreira P."/>
            <person name="Findley K."/>
            <person name="Foster B."/>
            <person name="Gaskell J."/>
            <person name="Glotzer D."/>
            <person name="Gorecki P."/>
            <person name="Heitman J."/>
            <person name="Hesse C."/>
            <person name="Hori C."/>
            <person name="Igarashi K."/>
            <person name="Jurgens J.A."/>
            <person name="Kallen N."/>
            <person name="Kersten P."/>
            <person name="Kohler A."/>
            <person name="Kuees U."/>
            <person name="Kumar T.K.A."/>
            <person name="Kuo A."/>
            <person name="LaButti K."/>
            <person name="Larrondo L.F."/>
            <person name="Lindquist E."/>
            <person name="Ling A."/>
            <person name="Lombard V."/>
            <person name="Lucas S."/>
            <person name="Lundell T."/>
            <person name="Martin R."/>
            <person name="McLaughlin D.J."/>
            <person name="Morgenstern I."/>
            <person name="Morin E."/>
            <person name="Murat C."/>
            <person name="Nagy L.G."/>
            <person name="Nolan M."/>
            <person name="Ohm R.A."/>
            <person name="Patyshakuliyeva A."/>
            <person name="Rokas A."/>
            <person name="Ruiz-Duenas F.J."/>
            <person name="Sabat G."/>
            <person name="Salamov A."/>
            <person name="Samejima M."/>
            <person name="Schmutz J."/>
            <person name="Slot J.C."/>
            <person name="St John F."/>
            <person name="Stenlid J."/>
            <person name="Sun H."/>
            <person name="Sun S."/>
            <person name="Syed K."/>
            <person name="Tsang A."/>
            <person name="Wiebenga A."/>
            <person name="Young D."/>
            <person name="Pisabarro A."/>
            <person name="Eastwood D.C."/>
            <person name="Martin F."/>
            <person name="Cullen D."/>
            <person name="Grigoriev I.V."/>
            <person name="Hibbett D.S."/>
        </authorList>
    </citation>
    <scope>NUCLEOTIDE SEQUENCE</scope>
    <source>
        <strain evidence="5">FP-58527</strain>
    </source>
</reference>
<organism evidence="4 5">
    <name type="scientific">Fomitopsis schrenkii</name>
    <name type="common">Brown rot fungus</name>
    <dbReference type="NCBI Taxonomy" id="2126942"/>
    <lineage>
        <taxon>Eukaryota</taxon>
        <taxon>Fungi</taxon>
        <taxon>Dikarya</taxon>
        <taxon>Basidiomycota</taxon>
        <taxon>Agaricomycotina</taxon>
        <taxon>Agaricomycetes</taxon>
        <taxon>Polyporales</taxon>
        <taxon>Fomitopsis</taxon>
    </lineage>
</organism>